<comment type="caution">
    <text evidence="2">The sequence shown here is derived from an EMBL/GenBank/DDBJ whole genome shotgun (WGS) entry which is preliminary data.</text>
</comment>
<keyword evidence="3" id="KW-1185">Reference proteome</keyword>
<dbReference type="AlphaFoldDB" id="A0A401ZRX6"/>
<dbReference type="Pfam" id="PF01878">
    <property type="entry name" value="EVE"/>
    <property type="match status" value="1"/>
</dbReference>
<sequence>MERDYWLTTHKGSSWQEFHRLTNAQLASFPKRNRRQVEKMQIGDYILCYQAVTSTWIGLLEVVAEPFYIDEEPFNEKDRIWDNPELEFRCRVPVRVRLDLPSDDGVPIAPLKEQLSFCQGPKPNSWAGFLSNNPRHLRTSDGEIIQQALQEKITRLYAS</sequence>
<evidence type="ECO:0000313" key="2">
    <source>
        <dbReference type="EMBL" id="GCE09530.1"/>
    </source>
</evidence>
<evidence type="ECO:0000313" key="3">
    <source>
        <dbReference type="Proteomes" id="UP000287224"/>
    </source>
</evidence>
<feature type="domain" description="EVE" evidence="1">
    <location>
        <begin position="5"/>
        <end position="113"/>
    </location>
</feature>
<dbReference type="Gene3D" id="3.10.590.10">
    <property type="entry name" value="ph1033 like domains"/>
    <property type="match status" value="1"/>
</dbReference>
<dbReference type="EMBL" id="BIFQ01000002">
    <property type="protein sequence ID" value="GCE09530.1"/>
    <property type="molecule type" value="Genomic_DNA"/>
</dbReference>
<evidence type="ECO:0000259" key="1">
    <source>
        <dbReference type="Pfam" id="PF01878"/>
    </source>
</evidence>
<name>A0A401ZRX6_9CHLR</name>
<dbReference type="Proteomes" id="UP000287224">
    <property type="component" value="Unassembled WGS sequence"/>
</dbReference>
<dbReference type="OrthoDB" id="158366at2"/>
<protein>
    <recommendedName>
        <fullName evidence="1">EVE domain-containing protein</fullName>
    </recommendedName>
</protein>
<accession>A0A401ZRX6</accession>
<reference evidence="3" key="1">
    <citation type="submission" date="2018-12" db="EMBL/GenBank/DDBJ databases">
        <title>Tengunoibacter tsumagoiensis gen. nov., sp. nov., Dictyobacter kobayashii sp. nov., D. alpinus sp. nov., and D. joshuensis sp. nov. and description of Dictyobacteraceae fam. nov. within the order Ktedonobacterales isolated from Tengu-no-mugimeshi.</title>
        <authorList>
            <person name="Wang C.M."/>
            <person name="Zheng Y."/>
            <person name="Sakai Y."/>
            <person name="Toyoda A."/>
            <person name="Minakuchi Y."/>
            <person name="Abe K."/>
            <person name="Yokota A."/>
            <person name="Yabe S."/>
        </authorList>
    </citation>
    <scope>NUCLEOTIDE SEQUENCE [LARGE SCALE GENOMIC DNA]</scope>
    <source>
        <strain evidence="3">S-27</strain>
    </source>
</reference>
<dbReference type="RefSeq" id="WP_126602052.1">
    <property type="nucleotide sequence ID" value="NZ_BIFQ01000002.1"/>
</dbReference>
<gene>
    <name evidence="2" type="ORF">KDAU_68590</name>
</gene>
<dbReference type="InterPro" id="IPR015947">
    <property type="entry name" value="PUA-like_sf"/>
</dbReference>
<organism evidence="2 3">
    <name type="scientific">Dictyobacter aurantiacus</name>
    <dbReference type="NCBI Taxonomy" id="1936993"/>
    <lineage>
        <taxon>Bacteria</taxon>
        <taxon>Bacillati</taxon>
        <taxon>Chloroflexota</taxon>
        <taxon>Ktedonobacteria</taxon>
        <taxon>Ktedonobacterales</taxon>
        <taxon>Dictyobacteraceae</taxon>
        <taxon>Dictyobacter</taxon>
    </lineage>
</organism>
<dbReference type="InterPro" id="IPR002740">
    <property type="entry name" value="EVE_domain"/>
</dbReference>
<proteinExistence type="predicted"/>
<dbReference type="SUPFAM" id="SSF88697">
    <property type="entry name" value="PUA domain-like"/>
    <property type="match status" value="1"/>
</dbReference>